<feature type="coiled-coil region" evidence="1">
    <location>
        <begin position="469"/>
        <end position="538"/>
    </location>
</feature>
<feature type="compositionally biased region" description="Basic and acidic residues" evidence="2">
    <location>
        <begin position="586"/>
        <end position="596"/>
    </location>
</feature>
<dbReference type="EMBL" id="BLLK01000047">
    <property type="protein sequence ID" value="GFH54477.1"/>
    <property type="molecule type" value="Genomic_DNA"/>
</dbReference>
<proteinExistence type="predicted"/>
<name>A0AAD3CYB9_9STRA</name>
<evidence type="ECO:0000313" key="4">
    <source>
        <dbReference type="Proteomes" id="UP001054902"/>
    </source>
</evidence>
<feature type="compositionally biased region" description="Low complexity" evidence="2">
    <location>
        <begin position="135"/>
        <end position="150"/>
    </location>
</feature>
<evidence type="ECO:0000256" key="1">
    <source>
        <dbReference type="SAM" id="Coils"/>
    </source>
</evidence>
<feature type="region of interest" description="Disordered" evidence="2">
    <location>
        <begin position="538"/>
        <end position="596"/>
    </location>
</feature>
<keyword evidence="4" id="KW-1185">Reference proteome</keyword>
<feature type="region of interest" description="Disordered" evidence="2">
    <location>
        <begin position="1"/>
        <end position="34"/>
    </location>
</feature>
<reference evidence="3 4" key="1">
    <citation type="journal article" date="2021" name="Sci. Rep.">
        <title>The genome of the diatom Chaetoceros tenuissimus carries an ancient integrated fragment of an extant virus.</title>
        <authorList>
            <person name="Hongo Y."/>
            <person name="Kimura K."/>
            <person name="Takaki Y."/>
            <person name="Yoshida Y."/>
            <person name="Baba S."/>
            <person name="Kobayashi G."/>
            <person name="Nagasaki K."/>
            <person name="Hano T."/>
            <person name="Tomaru Y."/>
        </authorList>
    </citation>
    <scope>NUCLEOTIDE SEQUENCE [LARGE SCALE GENOMIC DNA]</scope>
    <source>
        <strain evidence="3 4">NIES-3715</strain>
    </source>
</reference>
<dbReference type="AlphaFoldDB" id="A0AAD3CYB9"/>
<feature type="compositionally biased region" description="Basic and acidic residues" evidence="2">
    <location>
        <begin position="1"/>
        <end position="10"/>
    </location>
</feature>
<evidence type="ECO:0000313" key="3">
    <source>
        <dbReference type="EMBL" id="GFH54477.1"/>
    </source>
</evidence>
<accession>A0AAD3CYB9</accession>
<feature type="region of interest" description="Disordered" evidence="2">
    <location>
        <begin position="85"/>
        <end position="109"/>
    </location>
</feature>
<feature type="compositionally biased region" description="Polar residues" evidence="2">
    <location>
        <begin position="85"/>
        <end position="101"/>
    </location>
</feature>
<feature type="compositionally biased region" description="Polar residues" evidence="2">
    <location>
        <begin position="14"/>
        <end position="34"/>
    </location>
</feature>
<keyword evidence="1" id="KW-0175">Coiled coil</keyword>
<gene>
    <name evidence="3" type="ORF">CTEN210_10953</name>
</gene>
<feature type="compositionally biased region" description="Polar residues" evidence="2">
    <location>
        <begin position="539"/>
        <end position="574"/>
    </location>
</feature>
<feature type="compositionally biased region" description="Polar residues" evidence="2">
    <location>
        <begin position="151"/>
        <end position="169"/>
    </location>
</feature>
<sequence>MGDLTQKDSIVEGNGTQQNDQMKNANSTRSTNPSNVNTYIAAVAAVPQNGQNDLNMNKVGISIGAQQSQQQNAVQAPKTPITTMSSQNIQTQPMTNSTTKSPRLMPVANNNGIPVQVAEKKGRFRILKEVPPINSTNTGTVNGNVSTGTSHSQVRQLSDSLQQGSNQADDGSLATMDSGRLIQNQQLQHSMSSGNVQQNNAINDVAINGTRTTASLPNSRIMQSQNAMIHQQNNLPNKQNVQGSPNEVKTKGRFLVIKAKDASKAAVNGNHHRSQSLGNAVESFQQFSLNGVPSYQGHVPMTPQQMPQIPMHQQPIPNQGTVVPNVLPIPPHPLQVNIPVDVNSQGPPITHVRAPSFQSLDSTSTPVGMNPIIAQNMQCNIQGESNLQHPLSVPMVPNPHLQPHGMSPMQHQMNGNINPHAQSKPPKVPKQVTTTAAGVERINASSGISQKGGLSSAVPGGLGKMFHFLTQLKNEVVEADNLIKSLQSDNKFLRGKNKELEAKYKESETRYMEEKEARENSEAMILVLKKRIAELNKARPQQTMNGENQPVVSRGPSKQTRPGSNSVTDSANQEGSERSIGVLPNKGEDKRPPVQQ</sequence>
<dbReference type="Proteomes" id="UP001054902">
    <property type="component" value="Unassembled WGS sequence"/>
</dbReference>
<organism evidence="3 4">
    <name type="scientific">Chaetoceros tenuissimus</name>
    <dbReference type="NCBI Taxonomy" id="426638"/>
    <lineage>
        <taxon>Eukaryota</taxon>
        <taxon>Sar</taxon>
        <taxon>Stramenopiles</taxon>
        <taxon>Ochrophyta</taxon>
        <taxon>Bacillariophyta</taxon>
        <taxon>Coscinodiscophyceae</taxon>
        <taxon>Chaetocerotophycidae</taxon>
        <taxon>Chaetocerotales</taxon>
        <taxon>Chaetocerotaceae</taxon>
        <taxon>Chaetoceros</taxon>
    </lineage>
</organism>
<protein>
    <submittedName>
        <fullName evidence="3">Uncharacterized protein</fullName>
    </submittedName>
</protein>
<feature type="region of interest" description="Disordered" evidence="2">
    <location>
        <begin position="135"/>
        <end position="174"/>
    </location>
</feature>
<comment type="caution">
    <text evidence="3">The sequence shown here is derived from an EMBL/GenBank/DDBJ whole genome shotgun (WGS) entry which is preliminary data.</text>
</comment>
<evidence type="ECO:0000256" key="2">
    <source>
        <dbReference type="SAM" id="MobiDB-lite"/>
    </source>
</evidence>